<proteinExistence type="predicted"/>
<name>A0ABT9BJP3_9BACT</name>
<keyword evidence="2" id="KW-0449">Lipoprotein</keyword>
<feature type="signal peptide" evidence="1">
    <location>
        <begin position="1"/>
        <end position="26"/>
    </location>
</feature>
<protein>
    <submittedName>
        <fullName evidence="2">Gliding motility lipoprotein GldB</fullName>
    </submittedName>
</protein>
<dbReference type="PROSITE" id="PS51257">
    <property type="entry name" value="PROKAR_LIPOPROTEIN"/>
    <property type="match status" value="1"/>
</dbReference>
<reference evidence="2" key="1">
    <citation type="submission" date="2023-07" db="EMBL/GenBank/DDBJ databases">
        <authorList>
            <person name="Kim M.K."/>
        </authorList>
    </citation>
    <scope>NUCLEOTIDE SEQUENCE</scope>
    <source>
        <strain evidence="2">ASUV-10-1</strain>
    </source>
</reference>
<dbReference type="Proteomes" id="UP001176429">
    <property type="component" value="Unassembled WGS sequence"/>
</dbReference>
<dbReference type="Pfam" id="PF25594">
    <property type="entry name" value="GldB_lipo"/>
    <property type="match status" value="1"/>
</dbReference>
<dbReference type="RefSeq" id="WP_305008255.1">
    <property type="nucleotide sequence ID" value="NZ_JAUQSY010000014.1"/>
</dbReference>
<gene>
    <name evidence="2" type="ORF">Q5H93_19125</name>
</gene>
<keyword evidence="1" id="KW-0732">Signal</keyword>
<dbReference type="EMBL" id="JAUQSY010000014">
    <property type="protein sequence ID" value="MDO7876866.1"/>
    <property type="molecule type" value="Genomic_DNA"/>
</dbReference>
<accession>A0ABT9BJP3</accession>
<dbReference type="InterPro" id="IPR019853">
    <property type="entry name" value="GldB-like"/>
</dbReference>
<evidence type="ECO:0000313" key="2">
    <source>
        <dbReference type="EMBL" id="MDO7876866.1"/>
    </source>
</evidence>
<evidence type="ECO:0000256" key="1">
    <source>
        <dbReference type="SAM" id="SignalP"/>
    </source>
</evidence>
<keyword evidence="3" id="KW-1185">Reference proteome</keyword>
<organism evidence="2 3">
    <name type="scientific">Hymenobacter aranciens</name>
    <dbReference type="NCBI Taxonomy" id="3063996"/>
    <lineage>
        <taxon>Bacteria</taxon>
        <taxon>Pseudomonadati</taxon>
        <taxon>Bacteroidota</taxon>
        <taxon>Cytophagia</taxon>
        <taxon>Cytophagales</taxon>
        <taxon>Hymenobacteraceae</taxon>
        <taxon>Hymenobacter</taxon>
    </lineage>
</organism>
<feature type="chain" id="PRO_5045094759" evidence="1">
    <location>
        <begin position="27"/>
        <end position="340"/>
    </location>
</feature>
<evidence type="ECO:0000313" key="3">
    <source>
        <dbReference type="Proteomes" id="UP001176429"/>
    </source>
</evidence>
<sequence length="340" mass="37949">MNNPRFFKPLALALALGLGLSLTACRDQDGACRPDAAADAPAVALSLQRLETPFFQLKNPGEAEQFMRQHPLLARYYLQRQPGNEAALANALAQLAASPELARLKAQTATAFGDSTALRKDLGELMRRVHYYFPDFKVPQAYTYVSGFQGKDIYVSDSLLVLSLDWFAGPQASYRPDLPHYMLRRYTPDHLLPTLATTMASKYNKHELTANTTLDAMVNSGKALYFTSQVLPCTPDSLIMGFTAKEMAGVEANEGKVWGHFLEKNLLFATTPFLIQKYVSERPNVPEIDRTAPGRIGQWVGLQIVRKYMAEHPSVTLPQLMAEKNAQKLLNDSHYRPVRN</sequence>
<comment type="caution">
    <text evidence="2">The sequence shown here is derived from an EMBL/GenBank/DDBJ whole genome shotgun (WGS) entry which is preliminary data.</text>
</comment>